<organism evidence="1 2">
    <name type="scientific">Allosphingosinicella deserti</name>
    <dbReference type="NCBI Taxonomy" id="2116704"/>
    <lineage>
        <taxon>Bacteria</taxon>
        <taxon>Pseudomonadati</taxon>
        <taxon>Pseudomonadota</taxon>
        <taxon>Alphaproteobacteria</taxon>
        <taxon>Sphingomonadales</taxon>
        <taxon>Sphingomonadaceae</taxon>
        <taxon>Allosphingosinicella</taxon>
    </lineage>
</organism>
<name>A0A2P7QEP9_9SPHN</name>
<keyword evidence="2" id="KW-1185">Reference proteome</keyword>
<dbReference type="InterPro" id="IPR005560">
    <property type="entry name" value="Csp_YhjQ"/>
</dbReference>
<dbReference type="Pfam" id="PF03860">
    <property type="entry name" value="Csp"/>
    <property type="match status" value="1"/>
</dbReference>
<accession>A0A2P7QEP9</accession>
<dbReference type="InterPro" id="IPR044543">
    <property type="entry name" value="YHJQ-like"/>
</dbReference>
<gene>
    <name evidence="1" type="ORF">C7I55_25565</name>
</gene>
<comment type="caution">
    <text evidence="1">The sequence shown here is derived from an EMBL/GenBank/DDBJ whole genome shotgun (WGS) entry which is preliminary data.</text>
</comment>
<dbReference type="AlphaFoldDB" id="A0A2P7QEP9"/>
<proteinExistence type="predicted"/>
<evidence type="ECO:0000313" key="2">
    <source>
        <dbReference type="Proteomes" id="UP000241167"/>
    </source>
</evidence>
<dbReference type="OrthoDB" id="5396211at2"/>
<dbReference type="Gene3D" id="1.20.1270.360">
    <property type="match status" value="1"/>
</dbReference>
<dbReference type="EMBL" id="PXYI01000013">
    <property type="protein sequence ID" value="PSJ36448.1"/>
    <property type="molecule type" value="Genomic_DNA"/>
</dbReference>
<dbReference type="PANTHER" id="PTHR37310:SF1">
    <property type="entry name" value="CYTOPLASMIC PROTEIN"/>
    <property type="match status" value="1"/>
</dbReference>
<dbReference type="CDD" id="cd08026">
    <property type="entry name" value="DUF326"/>
    <property type="match status" value="1"/>
</dbReference>
<dbReference type="PANTHER" id="PTHR37310">
    <property type="entry name" value="CYTOPLASMIC PROTEIN-RELATED"/>
    <property type="match status" value="1"/>
</dbReference>
<dbReference type="Proteomes" id="UP000241167">
    <property type="component" value="Unassembled WGS sequence"/>
</dbReference>
<protein>
    <submittedName>
        <fullName evidence="1">Four-helix bundle copper-binding protein</fullName>
    </submittedName>
</protein>
<dbReference type="RefSeq" id="WP_106515895.1">
    <property type="nucleotide sequence ID" value="NZ_PXYI01000013.1"/>
</dbReference>
<evidence type="ECO:0000313" key="1">
    <source>
        <dbReference type="EMBL" id="PSJ36448.1"/>
    </source>
</evidence>
<sequence>MSIAKMISMHPDVGGNVNEPLALAVRHALFCSAICTSCADACAAEEMVAHMRQCIRTCSDCADICTATARVATRRTGSNEIVLREMLQLCITACDICAEECARHEDEHCRLCAEMCRETARDCRAAVETL</sequence>
<reference evidence="1 2" key="1">
    <citation type="submission" date="2018-03" db="EMBL/GenBank/DDBJ databases">
        <title>The draft genome of Sphingosinicella sp. GL-C-18.</title>
        <authorList>
            <person name="Liu L."/>
            <person name="Li L."/>
            <person name="Liang L."/>
            <person name="Zhang X."/>
            <person name="Wang T."/>
        </authorList>
    </citation>
    <scope>NUCLEOTIDE SEQUENCE [LARGE SCALE GENOMIC DNA]</scope>
    <source>
        <strain evidence="1 2">GL-C-18</strain>
    </source>
</reference>